<dbReference type="OrthoDB" id="9807072at2"/>
<dbReference type="Proteomes" id="UP000002440">
    <property type="component" value="Chromosome"/>
</dbReference>
<proteinExistence type="predicted"/>
<gene>
    <name evidence="1" type="ordered locus">Mfla_0871</name>
    <name evidence="2" type="ordered locus">Mfla_1015</name>
</gene>
<evidence type="ECO:0000313" key="1">
    <source>
        <dbReference type="EMBL" id="ABE49139.1"/>
    </source>
</evidence>
<dbReference type="EMBL" id="CP000284">
    <property type="protein sequence ID" value="ABE49139.1"/>
    <property type="molecule type" value="Genomic_DNA"/>
</dbReference>
<sequence length="95" mass="10921">MTKITVNKLDEHTFEVAIEANSATTHRVTIAPDYANTLSQGRFDNEVLIRRSFEFLLEREPNTSILRSFDLSVISRYFPEYERTIAQAFTPPPNA</sequence>
<keyword evidence="3" id="KW-1185">Reference proteome</keyword>
<accession>Q1H2K4</accession>
<protein>
    <submittedName>
        <fullName evidence="2">Uncharacterized protein</fullName>
    </submittedName>
</protein>
<organism evidence="2 3">
    <name type="scientific">Methylobacillus flagellatus (strain ATCC 51484 / DSM 6875 / VKM B-1610 / KT)</name>
    <dbReference type="NCBI Taxonomy" id="265072"/>
    <lineage>
        <taxon>Bacteria</taxon>
        <taxon>Pseudomonadati</taxon>
        <taxon>Pseudomonadota</taxon>
        <taxon>Betaproteobacteria</taxon>
        <taxon>Nitrosomonadales</taxon>
        <taxon>Methylophilaceae</taxon>
        <taxon>Methylobacillus</taxon>
    </lineage>
</organism>
<dbReference type="KEGG" id="mfa:Mfla_0871"/>
<reference evidence="2 3" key="1">
    <citation type="submission" date="2006-03" db="EMBL/GenBank/DDBJ databases">
        <title>Complete sequence of Methylobacillus flagellatus KT.</title>
        <authorList>
            <consortium name="US DOE Joint Genome Institute"/>
            <person name="Copeland A."/>
            <person name="Lucas S."/>
            <person name="Lapidus A."/>
            <person name="Barry K."/>
            <person name="Detter J.C."/>
            <person name="Glavina del Rio T."/>
            <person name="Hammon N."/>
            <person name="Israni S."/>
            <person name="Dalin E."/>
            <person name="Tice H."/>
            <person name="Pitluck S."/>
            <person name="Brettin T."/>
            <person name="Bruce D."/>
            <person name="Han C."/>
            <person name="Tapia R."/>
            <person name="Saunders E."/>
            <person name="Gilna P."/>
            <person name="Schmutz J."/>
            <person name="Larimer F."/>
            <person name="Land M."/>
            <person name="Kyrpides N."/>
            <person name="Anderson I."/>
            <person name="Richardson P."/>
        </authorList>
    </citation>
    <scope>NUCLEOTIDE SEQUENCE [LARGE SCALE GENOMIC DNA]</scope>
    <source>
        <strain evidence="2">KT</strain>
        <strain evidence="3">KT / ATCC 51484 / DSM 6875</strain>
    </source>
</reference>
<evidence type="ECO:0000313" key="3">
    <source>
        <dbReference type="Proteomes" id="UP000002440"/>
    </source>
</evidence>
<dbReference type="RefSeq" id="WP_011479236.1">
    <property type="nucleotide sequence ID" value="NC_007947.1"/>
</dbReference>
<dbReference type="HOGENOM" id="CLU_185250_0_0_4"/>
<name>Q1H2K4_METFK</name>
<evidence type="ECO:0000313" key="2">
    <source>
        <dbReference type="EMBL" id="ABE49283.1"/>
    </source>
</evidence>
<dbReference type="KEGG" id="mfa:Mfla_1015"/>
<dbReference type="AlphaFoldDB" id="Q1H2K4"/>
<dbReference type="EMBL" id="CP000284">
    <property type="protein sequence ID" value="ABE49283.1"/>
    <property type="molecule type" value="Genomic_DNA"/>
</dbReference>
<dbReference type="eggNOG" id="ENOG50339JR">
    <property type="taxonomic scope" value="Bacteria"/>
</dbReference>